<sequence>MMTLEDCDCGLRQAQADSSGLTTLEKMYYMARPEPVDLVEGDDGVFREKKIEGKNENERRGFIGRMFWASDRFDSYEKEFDFYFGKVIFKADIF</sequence>
<proteinExistence type="predicted"/>
<evidence type="ECO:0000313" key="1">
    <source>
        <dbReference type="EMBL" id="MCP9765158.1"/>
    </source>
</evidence>
<dbReference type="RefSeq" id="WP_255038850.1">
    <property type="nucleotide sequence ID" value="NZ_RJUF01000180.1"/>
</dbReference>
<name>A0AAE3KUL2_9BACT</name>
<dbReference type="AlphaFoldDB" id="A0AAE3KUL2"/>
<dbReference type="EMBL" id="RJUF01000180">
    <property type="protein sequence ID" value="MCP9765158.1"/>
    <property type="molecule type" value="Genomic_DNA"/>
</dbReference>
<protein>
    <submittedName>
        <fullName evidence="1">Uncharacterized protein</fullName>
    </submittedName>
</protein>
<accession>A0AAE3KUL2</accession>
<keyword evidence="2" id="KW-1185">Reference proteome</keyword>
<gene>
    <name evidence="1" type="ORF">EGI31_19665</name>
</gene>
<reference evidence="1 2" key="1">
    <citation type="submission" date="2018-11" db="EMBL/GenBank/DDBJ databases">
        <title>Novel bacteria species description.</title>
        <authorList>
            <person name="Han J.-H."/>
        </authorList>
    </citation>
    <scope>NUCLEOTIDE SEQUENCE [LARGE SCALE GENOMIC DNA]</scope>
    <source>
        <strain evidence="1 2">KCTC23259</strain>
    </source>
</reference>
<dbReference type="Proteomes" id="UP001204144">
    <property type="component" value="Unassembled WGS sequence"/>
</dbReference>
<organism evidence="1 2">
    <name type="scientific">Lacihabitans soyangensis</name>
    <dbReference type="NCBI Taxonomy" id="869394"/>
    <lineage>
        <taxon>Bacteria</taxon>
        <taxon>Pseudomonadati</taxon>
        <taxon>Bacteroidota</taxon>
        <taxon>Cytophagia</taxon>
        <taxon>Cytophagales</taxon>
        <taxon>Leadbetterellaceae</taxon>
        <taxon>Lacihabitans</taxon>
    </lineage>
</organism>
<comment type="caution">
    <text evidence="1">The sequence shown here is derived from an EMBL/GenBank/DDBJ whole genome shotgun (WGS) entry which is preliminary data.</text>
</comment>
<evidence type="ECO:0000313" key="2">
    <source>
        <dbReference type="Proteomes" id="UP001204144"/>
    </source>
</evidence>